<feature type="region of interest" description="Disordered" evidence="1">
    <location>
        <begin position="1"/>
        <end position="40"/>
    </location>
</feature>
<gene>
    <name evidence="2" type="ORF">OE88DRAFT_1665624</name>
</gene>
<accession>A0A5C3MRK4</accession>
<protein>
    <submittedName>
        <fullName evidence="2">Uncharacterized protein</fullName>
    </submittedName>
</protein>
<dbReference type="EMBL" id="ML213523">
    <property type="protein sequence ID" value="TFK47483.1"/>
    <property type="molecule type" value="Genomic_DNA"/>
</dbReference>
<evidence type="ECO:0000313" key="3">
    <source>
        <dbReference type="Proteomes" id="UP000305948"/>
    </source>
</evidence>
<evidence type="ECO:0000256" key="1">
    <source>
        <dbReference type="SAM" id="MobiDB-lite"/>
    </source>
</evidence>
<proteinExistence type="predicted"/>
<dbReference type="AlphaFoldDB" id="A0A5C3MRK4"/>
<evidence type="ECO:0000313" key="2">
    <source>
        <dbReference type="EMBL" id="TFK47483.1"/>
    </source>
</evidence>
<feature type="compositionally biased region" description="Basic and acidic residues" evidence="1">
    <location>
        <begin position="25"/>
        <end position="40"/>
    </location>
</feature>
<reference evidence="2 3" key="1">
    <citation type="journal article" date="2019" name="Nat. Ecol. Evol.">
        <title>Megaphylogeny resolves global patterns of mushroom evolution.</title>
        <authorList>
            <person name="Varga T."/>
            <person name="Krizsan K."/>
            <person name="Foldi C."/>
            <person name="Dima B."/>
            <person name="Sanchez-Garcia M."/>
            <person name="Sanchez-Ramirez S."/>
            <person name="Szollosi G.J."/>
            <person name="Szarkandi J.G."/>
            <person name="Papp V."/>
            <person name="Albert L."/>
            <person name="Andreopoulos W."/>
            <person name="Angelini C."/>
            <person name="Antonin V."/>
            <person name="Barry K.W."/>
            <person name="Bougher N.L."/>
            <person name="Buchanan P."/>
            <person name="Buyck B."/>
            <person name="Bense V."/>
            <person name="Catcheside P."/>
            <person name="Chovatia M."/>
            <person name="Cooper J."/>
            <person name="Damon W."/>
            <person name="Desjardin D."/>
            <person name="Finy P."/>
            <person name="Geml J."/>
            <person name="Haridas S."/>
            <person name="Hughes K."/>
            <person name="Justo A."/>
            <person name="Karasinski D."/>
            <person name="Kautmanova I."/>
            <person name="Kiss B."/>
            <person name="Kocsube S."/>
            <person name="Kotiranta H."/>
            <person name="LaButti K.M."/>
            <person name="Lechner B.E."/>
            <person name="Liimatainen K."/>
            <person name="Lipzen A."/>
            <person name="Lukacs Z."/>
            <person name="Mihaltcheva S."/>
            <person name="Morgado L.N."/>
            <person name="Niskanen T."/>
            <person name="Noordeloos M.E."/>
            <person name="Ohm R.A."/>
            <person name="Ortiz-Santana B."/>
            <person name="Ovrebo C."/>
            <person name="Racz N."/>
            <person name="Riley R."/>
            <person name="Savchenko A."/>
            <person name="Shiryaev A."/>
            <person name="Soop K."/>
            <person name="Spirin V."/>
            <person name="Szebenyi C."/>
            <person name="Tomsovsky M."/>
            <person name="Tulloss R.E."/>
            <person name="Uehling J."/>
            <person name="Grigoriev I.V."/>
            <person name="Vagvolgyi C."/>
            <person name="Papp T."/>
            <person name="Martin F.M."/>
            <person name="Miettinen O."/>
            <person name="Hibbett D.S."/>
            <person name="Nagy L.G."/>
        </authorList>
    </citation>
    <scope>NUCLEOTIDE SEQUENCE [LARGE SCALE GENOMIC DNA]</scope>
    <source>
        <strain evidence="2 3">OMC1185</strain>
    </source>
</reference>
<feature type="compositionally biased region" description="Basic and acidic residues" evidence="1">
    <location>
        <begin position="7"/>
        <end position="17"/>
    </location>
</feature>
<sequence length="68" mass="7705">MYEGDEGPERESERRSDVGGVLYRADAEITSRQSRTEKLPSHTHICHYLPLMAYPRDMKMAPTAPTAP</sequence>
<organism evidence="2 3">
    <name type="scientific">Heliocybe sulcata</name>
    <dbReference type="NCBI Taxonomy" id="5364"/>
    <lineage>
        <taxon>Eukaryota</taxon>
        <taxon>Fungi</taxon>
        <taxon>Dikarya</taxon>
        <taxon>Basidiomycota</taxon>
        <taxon>Agaricomycotina</taxon>
        <taxon>Agaricomycetes</taxon>
        <taxon>Gloeophyllales</taxon>
        <taxon>Gloeophyllaceae</taxon>
        <taxon>Heliocybe</taxon>
    </lineage>
</organism>
<dbReference type="Proteomes" id="UP000305948">
    <property type="component" value="Unassembled WGS sequence"/>
</dbReference>
<name>A0A5C3MRK4_9AGAM</name>
<keyword evidence="3" id="KW-1185">Reference proteome</keyword>